<dbReference type="AlphaFoldDB" id="A0A485K5D0"/>
<evidence type="ECO:0000313" key="2">
    <source>
        <dbReference type="EMBL" id="KAF0718812.1"/>
    </source>
</evidence>
<sequence length="129" mass="14384">MDHAGHDDRHCRLAVSPLQTRDLGLALLVRIVDSSKPRVLERLEQLFGRMVACLGSNDRQEVTQDSIGPPKQDLVEIILGKRASPMSANVRLTHPKYKWNEPDGGKHMLHDSSSERDPILGKQLENASS</sequence>
<dbReference type="EMBL" id="VJMH01000118">
    <property type="protein sequence ID" value="KAF0718812.1"/>
    <property type="molecule type" value="Genomic_DNA"/>
</dbReference>
<feature type="region of interest" description="Disordered" evidence="1">
    <location>
        <begin position="94"/>
        <end position="129"/>
    </location>
</feature>
<keyword evidence="4" id="KW-1185">Reference proteome</keyword>
<evidence type="ECO:0000256" key="1">
    <source>
        <dbReference type="SAM" id="MobiDB-lite"/>
    </source>
</evidence>
<dbReference type="EMBL" id="CAADRA010000118">
    <property type="protein sequence ID" value="VFT78685.1"/>
    <property type="molecule type" value="Genomic_DNA"/>
</dbReference>
<evidence type="ECO:0000313" key="4">
    <source>
        <dbReference type="Proteomes" id="UP000332933"/>
    </source>
</evidence>
<protein>
    <submittedName>
        <fullName evidence="3">Aste57867_1469 protein</fullName>
    </submittedName>
</protein>
<evidence type="ECO:0000313" key="3">
    <source>
        <dbReference type="EMBL" id="VFT78685.1"/>
    </source>
</evidence>
<accession>A0A485K5D0</accession>
<dbReference type="Proteomes" id="UP000332933">
    <property type="component" value="Unassembled WGS sequence"/>
</dbReference>
<gene>
    <name evidence="3" type="primary">Aste57867_1469</name>
    <name evidence="2" type="ORF">As57867_001468</name>
    <name evidence="3" type="ORF">ASTE57867_1469</name>
</gene>
<name>A0A485K5D0_9STRA</name>
<reference evidence="3 4" key="1">
    <citation type="submission" date="2019-03" db="EMBL/GenBank/DDBJ databases">
        <authorList>
            <person name="Gaulin E."/>
            <person name="Dumas B."/>
        </authorList>
    </citation>
    <scope>NUCLEOTIDE SEQUENCE [LARGE SCALE GENOMIC DNA]</scope>
    <source>
        <strain evidence="3">CBS 568.67</strain>
    </source>
</reference>
<organism evidence="3 4">
    <name type="scientific">Aphanomyces stellatus</name>
    <dbReference type="NCBI Taxonomy" id="120398"/>
    <lineage>
        <taxon>Eukaryota</taxon>
        <taxon>Sar</taxon>
        <taxon>Stramenopiles</taxon>
        <taxon>Oomycota</taxon>
        <taxon>Saprolegniomycetes</taxon>
        <taxon>Saprolegniales</taxon>
        <taxon>Verrucalvaceae</taxon>
        <taxon>Aphanomyces</taxon>
    </lineage>
</organism>
<proteinExistence type="predicted"/>
<feature type="compositionally biased region" description="Basic and acidic residues" evidence="1">
    <location>
        <begin position="98"/>
        <end position="119"/>
    </location>
</feature>
<reference evidence="2" key="2">
    <citation type="submission" date="2019-06" db="EMBL/GenBank/DDBJ databases">
        <title>Genomics analysis of Aphanomyces spp. identifies a new class of oomycete effector associated with host adaptation.</title>
        <authorList>
            <person name="Gaulin E."/>
        </authorList>
    </citation>
    <scope>NUCLEOTIDE SEQUENCE</scope>
    <source>
        <strain evidence="2">CBS 578.67</strain>
    </source>
</reference>